<feature type="region of interest" description="Disordered" evidence="1">
    <location>
        <begin position="736"/>
        <end position="803"/>
    </location>
</feature>
<evidence type="ECO:0008006" key="4">
    <source>
        <dbReference type="Google" id="ProtNLM"/>
    </source>
</evidence>
<feature type="compositionally biased region" description="Basic and acidic residues" evidence="1">
    <location>
        <begin position="676"/>
        <end position="692"/>
    </location>
</feature>
<sequence>MGDRRQPFRFRLPWLAPQRSTEQQTQRLRPTLDAVSRAPTTSEPASRPAFRPAGRVPAQPAASQPQPPPKAEPQSSSPSPSRVVTESSKETPSRAIIDESPKETSSASTIKSQTQTESPKQTPSVPTTAKAQTSSPAPAATKSPKETPSPVANESRKETPSSTTDKIQTPYRPNESPKEKSSRLVNESTKTTSQSTSKPPSPSSPAATKSPKGTPSPVANEPRKETPSSTTDKSQTPYRSNESTKTTSQSTSKPPSPSSAATKSSKVTQPTTNGKSQLLSASTTTAESPKAISQSIKPQSVEDSKVASQSTSSPSHVVAKSQLSSKPESPPQVRTQSSTTSPPQRDTKSKANAASPYQSRAASQFQPESGKSPQSQSPTSQHARIANLEVSSPTGKATQQKPKVGSVSQSPSSLEKSQGKTQAQLSAYEQEPEREKITSETKKVKTPQDVPVQREQKEVPMPMATTRSVLSKEVVEVAAAPPQKSNLNPLPELEKPEQLKKIAEHPREGKSDKAVHEEPVQKTINGHVSAPISEKDTTKDVHNVPSEAPKRQQKQETSDRKETTTTTSFIANHTKAGKSSHPTEFRKPVSTTEEEEVPLQKEIREGMSKLVQKLTSGSQVDEKPVTVITLTGDNRGATMHMSSEPAKKEASVHIHRGYKSNPDDSPETETATDGEASSRGERHTDQMKREAPSPKAYVNNNVQSVNNSIVFNASIEERNPGVQLTYSQNIAEEVRSMGKSSSMQTRKAEVTITPSEKLTHEPNVRRRCLRGLFMEPSDSDDPEKPRRHGCRYKCGEKNVGEEF</sequence>
<feature type="compositionally biased region" description="Polar residues" evidence="1">
    <location>
        <begin position="227"/>
        <end position="241"/>
    </location>
</feature>
<feature type="compositionally biased region" description="Basic and acidic residues" evidence="1">
    <location>
        <begin position="431"/>
        <end position="443"/>
    </location>
</feature>
<dbReference type="AlphaFoldDB" id="A0A7J6ENB5"/>
<feature type="compositionally biased region" description="Basic and acidic residues" evidence="1">
    <location>
        <begin position="793"/>
        <end position="803"/>
    </location>
</feature>
<dbReference type="Proteomes" id="UP000583929">
    <property type="component" value="Unassembled WGS sequence"/>
</dbReference>
<feature type="compositionally biased region" description="Polar residues" evidence="1">
    <location>
        <begin position="389"/>
        <end position="427"/>
    </location>
</feature>
<feature type="compositionally biased region" description="Low complexity" evidence="1">
    <location>
        <begin position="243"/>
        <end position="266"/>
    </location>
</feature>
<keyword evidence="3" id="KW-1185">Reference proteome</keyword>
<feature type="compositionally biased region" description="Polar residues" evidence="1">
    <location>
        <begin position="18"/>
        <end position="28"/>
    </location>
</feature>
<evidence type="ECO:0000313" key="2">
    <source>
        <dbReference type="EMBL" id="KAF4359835.1"/>
    </source>
</evidence>
<comment type="caution">
    <text evidence="2">The sequence shown here is derived from an EMBL/GenBank/DDBJ whole genome shotgun (WGS) entry which is preliminary data.</text>
</comment>
<protein>
    <recommendedName>
        <fullName evidence="4">Proteoglycan 4-like</fullName>
    </recommendedName>
</protein>
<dbReference type="PANTHER" id="PTHR33472:SF24">
    <property type="entry name" value="VEGETATIVE CELL WALL PROTEIN GP1-LIKE"/>
    <property type="match status" value="1"/>
</dbReference>
<dbReference type="PANTHER" id="PTHR33472">
    <property type="entry name" value="OS01G0106600 PROTEIN"/>
    <property type="match status" value="1"/>
</dbReference>
<gene>
    <name evidence="2" type="ORF">G4B88_020356</name>
</gene>
<proteinExistence type="predicted"/>
<feature type="region of interest" description="Disordered" evidence="1">
    <location>
        <begin position="632"/>
        <end position="701"/>
    </location>
</feature>
<feature type="compositionally biased region" description="Polar residues" evidence="1">
    <location>
        <begin position="103"/>
        <end position="136"/>
    </location>
</feature>
<evidence type="ECO:0000256" key="1">
    <source>
        <dbReference type="SAM" id="MobiDB-lite"/>
    </source>
</evidence>
<feature type="compositionally biased region" description="Low complexity" evidence="1">
    <location>
        <begin position="188"/>
        <end position="212"/>
    </location>
</feature>
<dbReference type="EMBL" id="JAATIQ010000363">
    <property type="protein sequence ID" value="KAF4359835.1"/>
    <property type="molecule type" value="Genomic_DNA"/>
</dbReference>
<reference evidence="2 3" key="1">
    <citation type="journal article" date="2020" name="bioRxiv">
        <title>Sequence and annotation of 42 cannabis genomes reveals extensive copy number variation in cannabinoid synthesis and pathogen resistance genes.</title>
        <authorList>
            <person name="Mckernan K.J."/>
            <person name="Helbert Y."/>
            <person name="Kane L.T."/>
            <person name="Ebling H."/>
            <person name="Zhang L."/>
            <person name="Liu B."/>
            <person name="Eaton Z."/>
            <person name="Mclaughlin S."/>
            <person name="Kingan S."/>
            <person name="Baybayan P."/>
            <person name="Concepcion G."/>
            <person name="Jordan M."/>
            <person name="Riva A."/>
            <person name="Barbazuk W."/>
            <person name="Harkins T."/>
        </authorList>
    </citation>
    <scope>NUCLEOTIDE SEQUENCE [LARGE SCALE GENOMIC DNA]</scope>
    <source>
        <strain evidence="3">cv. Jamaican Lion 4</strain>
        <tissue evidence="2">Leaf</tissue>
    </source>
</reference>
<feature type="compositionally biased region" description="Low complexity" evidence="1">
    <location>
        <begin position="72"/>
        <end position="81"/>
    </location>
</feature>
<feature type="compositionally biased region" description="Basic and acidic residues" evidence="1">
    <location>
        <begin position="533"/>
        <end position="563"/>
    </location>
</feature>
<organism evidence="2 3">
    <name type="scientific">Cannabis sativa</name>
    <name type="common">Hemp</name>
    <name type="synonym">Marijuana</name>
    <dbReference type="NCBI Taxonomy" id="3483"/>
    <lineage>
        <taxon>Eukaryota</taxon>
        <taxon>Viridiplantae</taxon>
        <taxon>Streptophyta</taxon>
        <taxon>Embryophyta</taxon>
        <taxon>Tracheophyta</taxon>
        <taxon>Spermatophyta</taxon>
        <taxon>Magnoliopsida</taxon>
        <taxon>eudicotyledons</taxon>
        <taxon>Gunneridae</taxon>
        <taxon>Pentapetalae</taxon>
        <taxon>rosids</taxon>
        <taxon>fabids</taxon>
        <taxon>Rosales</taxon>
        <taxon>Cannabaceae</taxon>
        <taxon>Cannabis</taxon>
    </lineage>
</organism>
<feature type="region of interest" description="Disordered" evidence="1">
    <location>
        <begin position="1"/>
        <end position="467"/>
    </location>
</feature>
<feature type="compositionally biased region" description="Basic and acidic residues" evidence="1">
    <location>
        <begin position="502"/>
        <end position="520"/>
    </location>
</feature>
<evidence type="ECO:0000313" key="3">
    <source>
        <dbReference type="Proteomes" id="UP000583929"/>
    </source>
</evidence>
<feature type="compositionally biased region" description="Basic and acidic residues" evidence="1">
    <location>
        <begin position="87"/>
        <end position="102"/>
    </location>
</feature>
<feature type="compositionally biased region" description="Polar residues" evidence="1">
    <location>
        <begin position="306"/>
        <end position="382"/>
    </location>
</feature>
<feature type="compositionally biased region" description="Polar residues" evidence="1">
    <location>
        <begin position="267"/>
        <end position="298"/>
    </location>
</feature>
<accession>A0A7J6ENB5</accession>
<name>A0A7J6ENB5_CANSA</name>
<feature type="region of interest" description="Disordered" evidence="1">
    <location>
        <begin position="502"/>
        <end position="599"/>
    </location>
</feature>